<evidence type="ECO:0000256" key="2">
    <source>
        <dbReference type="ARBA" id="ARBA00012438"/>
    </source>
</evidence>
<evidence type="ECO:0000256" key="6">
    <source>
        <dbReference type="ARBA" id="ARBA00022777"/>
    </source>
</evidence>
<dbReference type="PROSITE" id="PS50109">
    <property type="entry name" value="HIS_KIN"/>
    <property type="match status" value="1"/>
</dbReference>
<gene>
    <name evidence="11" type="primary">prsK</name>
    <name evidence="11" type="ORF">NLF92_03250</name>
</gene>
<keyword evidence="9" id="KW-0472">Membrane</keyword>
<dbReference type="SUPFAM" id="SSF55874">
    <property type="entry name" value="ATPase domain of HSP90 chaperone/DNA topoisomerase II/histidine kinase"/>
    <property type="match status" value="1"/>
</dbReference>
<keyword evidence="3" id="KW-0597">Phosphoprotein</keyword>
<evidence type="ECO:0000256" key="4">
    <source>
        <dbReference type="ARBA" id="ARBA00022679"/>
    </source>
</evidence>
<dbReference type="GO" id="GO:0000155">
    <property type="term" value="F:phosphorelay sensor kinase activity"/>
    <property type="evidence" value="ECO:0007669"/>
    <property type="project" value="InterPro"/>
</dbReference>
<dbReference type="EC" id="2.7.13.3" evidence="2"/>
<feature type="transmembrane region" description="Helical" evidence="9">
    <location>
        <begin position="151"/>
        <end position="168"/>
    </location>
</feature>
<dbReference type="InterPro" id="IPR014265">
    <property type="entry name" value="XrtA/PrsK"/>
</dbReference>
<dbReference type="CDD" id="cd00082">
    <property type="entry name" value="HisKA"/>
    <property type="match status" value="1"/>
</dbReference>
<dbReference type="PRINTS" id="PR00344">
    <property type="entry name" value="BCTRLSENSOR"/>
</dbReference>
<proteinExistence type="predicted"/>
<protein>
    <recommendedName>
        <fullName evidence="2">histidine kinase</fullName>
        <ecNumber evidence="2">2.7.13.3</ecNumber>
    </recommendedName>
</protein>
<dbReference type="SUPFAM" id="SSF55781">
    <property type="entry name" value="GAF domain-like"/>
    <property type="match status" value="1"/>
</dbReference>
<keyword evidence="7" id="KW-0067">ATP-binding</keyword>
<dbReference type="PANTHER" id="PTHR43065:SF10">
    <property type="entry name" value="PEROXIDE STRESS-ACTIVATED HISTIDINE KINASE MAK3"/>
    <property type="match status" value="1"/>
</dbReference>
<keyword evidence="9" id="KW-1133">Transmembrane helix</keyword>
<feature type="transmembrane region" description="Helical" evidence="9">
    <location>
        <begin position="95"/>
        <end position="113"/>
    </location>
</feature>
<keyword evidence="12" id="KW-1185">Reference proteome</keyword>
<dbReference type="InterPro" id="IPR003661">
    <property type="entry name" value="HisK_dim/P_dom"/>
</dbReference>
<dbReference type="AlphaFoldDB" id="A0AA42BKQ5"/>
<evidence type="ECO:0000313" key="12">
    <source>
        <dbReference type="Proteomes" id="UP001165413"/>
    </source>
</evidence>
<dbReference type="InterPro" id="IPR036890">
    <property type="entry name" value="HATPase_C_sf"/>
</dbReference>
<dbReference type="NCBIfam" id="TIGR02916">
    <property type="entry name" value="PEP_his_kin"/>
    <property type="match status" value="1"/>
</dbReference>
<comment type="caution">
    <text evidence="11">The sequence shown here is derived from an EMBL/GenBank/DDBJ whole genome shotgun (WGS) entry which is preliminary data.</text>
</comment>
<dbReference type="InterPro" id="IPR003594">
    <property type="entry name" value="HATPase_dom"/>
</dbReference>
<sequence>MIANIGFSIASMGYLLLLLLLFTIRKKTTATYLLICAVVTTIVWSLQYNLWLFPSPSLAQYLFFETIKQISWLVFLCAAIHNQFGRFLDVLRQRSTLIALFFPLIAMLGIFIPSIPMDWLFLLQTILALVMLLYIEVLIRQAGEQRWAFKPLVLYLGVISVFDFVIYANATMVTYLDVNFIAAKGYIYAGLLPLLVLATRRMQHWGIKIFISREIVLHSTLLTVAGLYLFVMASAGYVIRYFGGDWSMTVQVILLVLSLVLLGTLMLSTQFRTKMKVFITKNFFANQFDYREQWIELTNHLAVAENTLNDVYKTALTGLIKAVKYDAGLLVKTQGNDFTIVAQHHTSKPSSLEKDVIEQSIIFCRNKPWLIDLSELLTRPENYHGLALNPQVGKLTPYQFILPIYKENQLWGLAILQADSAEKRELNWELRDYLNAVLAQVSNFLLHYEAANVVAENAQFAAFSRMSAFVVHDLKNVLAQIDMILANAQQHRDNPEFVDDTFETLGHTQTRMHKMLSQLTEKQISAEDAQQSVQLSTILKKLIEQKCATLTPLPQLIVLSEAEVRCSADKIETVFYHLISNAQQATSAQGSVQVTLEIKNTDMQVVLQDTGHGMSQAFIEERLFKPFDTTKGNAGMGIGAYDAKQYIAELGGSIKVESIVDKGSTFTIILPI</sequence>
<evidence type="ECO:0000256" key="1">
    <source>
        <dbReference type="ARBA" id="ARBA00000085"/>
    </source>
</evidence>
<evidence type="ECO:0000259" key="10">
    <source>
        <dbReference type="PROSITE" id="PS50109"/>
    </source>
</evidence>
<keyword evidence="8" id="KW-0902">Two-component regulatory system</keyword>
<dbReference type="GO" id="GO:0005524">
    <property type="term" value="F:ATP binding"/>
    <property type="evidence" value="ECO:0007669"/>
    <property type="project" value="UniProtKB-KW"/>
</dbReference>
<feature type="transmembrane region" description="Helical" evidence="9">
    <location>
        <begin position="220"/>
        <end position="242"/>
    </location>
</feature>
<keyword evidence="9" id="KW-0812">Transmembrane</keyword>
<evidence type="ECO:0000256" key="3">
    <source>
        <dbReference type="ARBA" id="ARBA00022553"/>
    </source>
</evidence>
<dbReference type="PANTHER" id="PTHR43065">
    <property type="entry name" value="SENSOR HISTIDINE KINASE"/>
    <property type="match status" value="1"/>
</dbReference>
<feature type="transmembrane region" description="Helical" evidence="9">
    <location>
        <begin position="119"/>
        <end position="139"/>
    </location>
</feature>
<name>A0AA42BKQ5_9ALTE</name>
<feature type="transmembrane region" description="Helical" evidence="9">
    <location>
        <begin position="70"/>
        <end position="88"/>
    </location>
</feature>
<dbReference type="Proteomes" id="UP001165413">
    <property type="component" value="Unassembled WGS sequence"/>
</dbReference>
<reference evidence="11" key="1">
    <citation type="submission" date="2022-07" db="EMBL/GenBank/DDBJ databases">
        <title>Characterization of the Novel Bacterium Alteromonas immobilis LMIT006 and Alteromonas gregis LMIT007.</title>
        <authorList>
            <person name="Lin X."/>
        </authorList>
    </citation>
    <scope>NUCLEOTIDE SEQUENCE</scope>
    <source>
        <strain evidence="11">LMIT007</strain>
    </source>
</reference>
<dbReference type="RefSeq" id="WP_254098831.1">
    <property type="nucleotide sequence ID" value="NZ_JANATA010000003.1"/>
</dbReference>
<dbReference type="SMART" id="SM00387">
    <property type="entry name" value="HATPase_c"/>
    <property type="match status" value="1"/>
</dbReference>
<comment type="catalytic activity">
    <reaction evidence="1">
        <text>ATP + protein L-histidine = ADP + protein N-phospho-L-histidine.</text>
        <dbReference type="EC" id="2.7.13.3"/>
    </reaction>
</comment>
<dbReference type="Gene3D" id="3.30.565.10">
    <property type="entry name" value="Histidine kinase-like ATPase, C-terminal domain"/>
    <property type="match status" value="1"/>
</dbReference>
<evidence type="ECO:0000313" key="11">
    <source>
        <dbReference type="EMBL" id="MCP3427960.1"/>
    </source>
</evidence>
<feature type="transmembrane region" description="Helical" evidence="9">
    <location>
        <begin position="248"/>
        <end position="267"/>
    </location>
</feature>
<feature type="transmembrane region" description="Helical" evidence="9">
    <location>
        <begin position="180"/>
        <end position="199"/>
    </location>
</feature>
<dbReference type="InterPro" id="IPR005467">
    <property type="entry name" value="His_kinase_dom"/>
</dbReference>
<accession>A0AA42BKQ5</accession>
<organism evidence="11 12">
    <name type="scientific">Opacimonas viscosa</name>
    <dbReference type="NCBI Taxonomy" id="2961944"/>
    <lineage>
        <taxon>Bacteria</taxon>
        <taxon>Pseudomonadati</taxon>
        <taxon>Pseudomonadota</taxon>
        <taxon>Gammaproteobacteria</taxon>
        <taxon>Alteromonadales</taxon>
        <taxon>Alteromonadaceae</taxon>
        <taxon>Opacimonas</taxon>
    </lineage>
</organism>
<feature type="transmembrane region" description="Helical" evidence="9">
    <location>
        <begin position="31"/>
        <end position="50"/>
    </location>
</feature>
<evidence type="ECO:0000256" key="7">
    <source>
        <dbReference type="ARBA" id="ARBA00022840"/>
    </source>
</evidence>
<evidence type="ECO:0000256" key="5">
    <source>
        <dbReference type="ARBA" id="ARBA00022741"/>
    </source>
</evidence>
<dbReference type="EMBL" id="JANATA010000003">
    <property type="protein sequence ID" value="MCP3427960.1"/>
    <property type="molecule type" value="Genomic_DNA"/>
</dbReference>
<keyword evidence="4 11" id="KW-0808">Transferase</keyword>
<keyword evidence="6 11" id="KW-0418">Kinase</keyword>
<evidence type="ECO:0000256" key="8">
    <source>
        <dbReference type="ARBA" id="ARBA00023012"/>
    </source>
</evidence>
<evidence type="ECO:0000256" key="9">
    <source>
        <dbReference type="SAM" id="Phobius"/>
    </source>
</evidence>
<keyword evidence="5" id="KW-0547">Nucleotide-binding</keyword>
<feature type="domain" description="Histidine kinase" evidence="10">
    <location>
        <begin position="469"/>
        <end position="672"/>
    </location>
</feature>
<feature type="transmembrane region" description="Helical" evidence="9">
    <location>
        <begin position="6"/>
        <end position="24"/>
    </location>
</feature>
<dbReference type="Pfam" id="PF02518">
    <property type="entry name" value="HATPase_c"/>
    <property type="match status" value="1"/>
</dbReference>
<dbReference type="InterPro" id="IPR004358">
    <property type="entry name" value="Sig_transdc_His_kin-like_C"/>
</dbReference>